<feature type="transmembrane region" description="Helical" evidence="12">
    <location>
        <begin position="12"/>
        <end position="33"/>
    </location>
</feature>
<protein>
    <submittedName>
        <fullName evidence="13">COX15/CtaA family protein</fullName>
    </submittedName>
</protein>
<feature type="transmembrane region" description="Helical" evidence="12">
    <location>
        <begin position="128"/>
        <end position="151"/>
    </location>
</feature>
<dbReference type="AlphaFoldDB" id="A0A9D7S6T0"/>
<dbReference type="GO" id="GO:0046872">
    <property type="term" value="F:metal ion binding"/>
    <property type="evidence" value="ECO:0007669"/>
    <property type="project" value="UniProtKB-KW"/>
</dbReference>
<feature type="transmembrane region" description="Helical" evidence="12">
    <location>
        <begin position="324"/>
        <end position="343"/>
    </location>
</feature>
<evidence type="ECO:0000256" key="10">
    <source>
        <dbReference type="ARBA" id="ARBA00044501"/>
    </source>
</evidence>
<sequence length="350" mass="40652">MRNILGLMKFKSVKIWLFVGLIMILFQILLGGITRLTGSGLSITKWDIVTGILFPVSDESWNYHFELYKKTPQYSKINTGMSLDDFKFIFFWEYLHRLWARIMGLVFVIPLIYFLFKNKIDKTLGIKLSITFLLALFVASLGWIMVASGFVNRPWVSAYKLSFHLVAATILLGYLFWTYLNYCYIKVVNNKINLFYLIISCIIFIQLFFGGIMSGMKAGLVAPTWPRINSLLVPMEVKAIFTYDKEMILNYNESSTLPIVIQFIHRSCAYFILGFVICLNIFYNKNRNYFKANLGYLSLVLVQVILGVMTLINCVGEIPLFYGVMHQMFGILLFCYSLYILYFSKNRWLA</sequence>
<dbReference type="PANTHER" id="PTHR23289">
    <property type="entry name" value="CYTOCHROME C OXIDASE ASSEMBLY PROTEIN COX15"/>
    <property type="match status" value="1"/>
</dbReference>
<dbReference type="InterPro" id="IPR023754">
    <property type="entry name" value="HemeA_Synthase_type2"/>
</dbReference>
<organism evidence="13 14">
    <name type="scientific">Candidatus Defluviibacterium haderslevense</name>
    <dbReference type="NCBI Taxonomy" id="2981993"/>
    <lineage>
        <taxon>Bacteria</taxon>
        <taxon>Pseudomonadati</taxon>
        <taxon>Bacteroidota</taxon>
        <taxon>Saprospiria</taxon>
        <taxon>Saprospirales</taxon>
        <taxon>Saprospiraceae</taxon>
        <taxon>Candidatus Defluviibacterium</taxon>
    </lineage>
</organism>
<evidence type="ECO:0000256" key="9">
    <source>
        <dbReference type="ARBA" id="ARBA00023136"/>
    </source>
</evidence>
<keyword evidence="6" id="KW-0560">Oxidoreductase</keyword>
<feature type="transmembrane region" description="Helical" evidence="12">
    <location>
        <begin position="98"/>
        <end position="116"/>
    </location>
</feature>
<evidence type="ECO:0000313" key="14">
    <source>
        <dbReference type="Proteomes" id="UP000808349"/>
    </source>
</evidence>
<evidence type="ECO:0000256" key="4">
    <source>
        <dbReference type="ARBA" id="ARBA00022723"/>
    </source>
</evidence>
<evidence type="ECO:0000256" key="7">
    <source>
        <dbReference type="ARBA" id="ARBA00023004"/>
    </source>
</evidence>
<evidence type="ECO:0000256" key="11">
    <source>
        <dbReference type="ARBA" id="ARBA00048044"/>
    </source>
</evidence>
<dbReference type="InterPro" id="IPR003780">
    <property type="entry name" value="COX15/CtaA_fam"/>
</dbReference>
<reference evidence="13 14" key="1">
    <citation type="submission" date="2020-10" db="EMBL/GenBank/DDBJ databases">
        <title>Connecting structure to function with the recovery of over 1000 high-quality activated sludge metagenome-assembled genomes encoding full-length rRNA genes using long-read sequencing.</title>
        <authorList>
            <person name="Singleton C.M."/>
            <person name="Petriglieri F."/>
            <person name="Kristensen J.M."/>
            <person name="Kirkegaard R.H."/>
            <person name="Michaelsen T.Y."/>
            <person name="Andersen M.H."/>
            <person name="Karst S.M."/>
            <person name="Dueholm M.S."/>
            <person name="Nielsen P.H."/>
            <person name="Albertsen M."/>
        </authorList>
    </citation>
    <scope>NUCLEOTIDE SEQUENCE [LARGE SCALE GENOMIC DNA]</scope>
    <source>
        <strain evidence="13">Ribe_18-Q3-R11-54_BAT3C.373</strain>
    </source>
</reference>
<comment type="catalytic activity">
    <reaction evidence="11">
        <text>Fe(II)-heme o + 2 A + H2O = Fe(II)-heme a + 2 AH2</text>
        <dbReference type="Rhea" id="RHEA:63388"/>
        <dbReference type="ChEBI" id="CHEBI:13193"/>
        <dbReference type="ChEBI" id="CHEBI:15377"/>
        <dbReference type="ChEBI" id="CHEBI:17499"/>
        <dbReference type="ChEBI" id="CHEBI:60530"/>
        <dbReference type="ChEBI" id="CHEBI:61715"/>
        <dbReference type="EC" id="1.17.99.9"/>
    </reaction>
    <physiologicalReaction direction="left-to-right" evidence="11">
        <dbReference type="Rhea" id="RHEA:63389"/>
    </physiologicalReaction>
</comment>
<keyword evidence="7" id="KW-0408">Iron</keyword>
<evidence type="ECO:0000256" key="5">
    <source>
        <dbReference type="ARBA" id="ARBA00022989"/>
    </source>
</evidence>
<evidence type="ECO:0000256" key="3">
    <source>
        <dbReference type="ARBA" id="ARBA00022692"/>
    </source>
</evidence>
<accession>A0A9D7S6T0</accession>
<evidence type="ECO:0000256" key="2">
    <source>
        <dbReference type="ARBA" id="ARBA00004141"/>
    </source>
</evidence>
<comment type="pathway">
    <text evidence="10">Porphyrin-containing compound metabolism; heme A biosynthesis; heme A from heme O: step 1/1.</text>
</comment>
<gene>
    <name evidence="13" type="ORF">IPO85_02700</name>
</gene>
<keyword evidence="5 12" id="KW-1133">Transmembrane helix</keyword>
<evidence type="ECO:0000256" key="6">
    <source>
        <dbReference type="ARBA" id="ARBA00023002"/>
    </source>
</evidence>
<evidence type="ECO:0000256" key="1">
    <source>
        <dbReference type="ARBA" id="ARBA00001970"/>
    </source>
</evidence>
<dbReference type="GO" id="GO:0016653">
    <property type="term" value="F:oxidoreductase activity, acting on NAD(P)H, heme protein as acceptor"/>
    <property type="evidence" value="ECO:0007669"/>
    <property type="project" value="TreeGrafter"/>
</dbReference>
<proteinExistence type="predicted"/>
<name>A0A9D7S6T0_9BACT</name>
<dbReference type="GO" id="GO:0120547">
    <property type="term" value="F:heme A synthase activity"/>
    <property type="evidence" value="ECO:0007669"/>
    <property type="project" value="UniProtKB-EC"/>
</dbReference>
<dbReference type="Pfam" id="PF02628">
    <property type="entry name" value="COX15-CtaA"/>
    <property type="match status" value="1"/>
</dbReference>
<feature type="transmembrane region" description="Helical" evidence="12">
    <location>
        <begin position="194"/>
        <end position="216"/>
    </location>
</feature>
<keyword evidence="9 12" id="KW-0472">Membrane</keyword>
<dbReference type="GO" id="GO:0006784">
    <property type="term" value="P:heme A biosynthetic process"/>
    <property type="evidence" value="ECO:0007669"/>
    <property type="project" value="InterPro"/>
</dbReference>
<keyword evidence="8" id="KW-0350">Heme biosynthesis</keyword>
<evidence type="ECO:0000256" key="8">
    <source>
        <dbReference type="ARBA" id="ARBA00023133"/>
    </source>
</evidence>
<feature type="transmembrane region" description="Helical" evidence="12">
    <location>
        <begin position="259"/>
        <end position="282"/>
    </location>
</feature>
<keyword evidence="3 12" id="KW-0812">Transmembrane</keyword>
<dbReference type="PANTHER" id="PTHR23289:SF2">
    <property type="entry name" value="CYTOCHROME C OXIDASE ASSEMBLY PROTEIN COX15 HOMOLOG"/>
    <property type="match status" value="1"/>
</dbReference>
<evidence type="ECO:0000313" key="13">
    <source>
        <dbReference type="EMBL" id="MBK9716431.1"/>
    </source>
</evidence>
<comment type="cofactor">
    <cofactor evidence="1">
        <name>heme b</name>
        <dbReference type="ChEBI" id="CHEBI:60344"/>
    </cofactor>
</comment>
<dbReference type="EMBL" id="JADKFW010000004">
    <property type="protein sequence ID" value="MBK9716431.1"/>
    <property type="molecule type" value="Genomic_DNA"/>
</dbReference>
<evidence type="ECO:0000256" key="12">
    <source>
        <dbReference type="SAM" id="Phobius"/>
    </source>
</evidence>
<dbReference type="GO" id="GO:0016020">
    <property type="term" value="C:membrane"/>
    <property type="evidence" value="ECO:0007669"/>
    <property type="project" value="UniProtKB-SubCell"/>
</dbReference>
<dbReference type="Proteomes" id="UP000808349">
    <property type="component" value="Unassembled WGS sequence"/>
</dbReference>
<keyword evidence="4" id="KW-0479">Metal-binding</keyword>
<feature type="transmembrane region" description="Helical" evidence="12">
    <location>
        <begin position="294"/>
        <end position="312"/>
    </location>
</feature>
<comment type="caution">
    <text evidence="13">The sequence shown here is derived from an EMBL/GenBank/DDBJ whole genome shotgun (WGS) entry which is preliminary data.</text>
</comment>
<comment type="subcellular location">
    <subcellularLocation>
        <location evidence="2">Membrane</location>
        <topology evidence="2">Multi-pass membrane protein</topology>
    </subcellularLocation>
</comment>
<feature type="transmembrane region" description="Helical" evidence="12">
    <location>
        <begin position="163"/>
        <end position="182"/>
    </location>
</feature>